<gene>
    <name evidence="4" type="ORF">AMSG_03061</name>
</gene>
<dbReference type="Proteomes" id="UP000054408">
    <property type="component" value="Unassembled WGS sequence"/>
</dbReference>
<sequence length="628" mass="63380">MYRLLRPQAAVTLASLRSASLTSSAPAASDATSSATASSRATGSGGSMMGALSMAGVSAALMAASVTNVAATGAAVGPEALDDPVLAAVLRDAAGRDTRDAGFAAEHELGISGSPALDFDSLTGFAADHLSAPGRIDSAPQTKAAARQQRRLADAVAAALESPPVASSAVFGPGSPTGSYLREHLANAGKPSGSSSGRLVFDAASPVLLPAESHTAFGTLYAGVMDGVLQVFVRRIPADVADIAALKAEARSLAAHDAEGCWLSFRGIERDAHYVYVVYSGPAVLLRAALVEAAGGSGPLATLGARLAFCASLLRAIGPAPDLAHIAPHTVMVNSDGLAVLTGFDPATCAHAGGSDGHGPFSSLAALVFYIVTAGSRLGAGARLASVRAMCPVAGPQAAHLVRALVDGMAPLDSRDPASVLQHPAFLAAEAQMALVAALTSRVRAARTLAAGPPSRFAAAEAAFLASVESALAPLADSELAAFLASPQGWKGAFDEAIVAHLGAFRAYDSGSVLDLVFFVRNFEAHASEFPDEVLRLLADTADTADAAGGDVEEACYRLRIEAPRRRAAVANFVVARVPSLACSVFAALQAGAAAPSPAPAAAAPAPVAQTSWTTVVARGRRRDGMCE</sequence>
<feature type="domain" description="KEN" evidence="3">
    <location>
        <begin position="486"/>
        <end position="543"/>
    </location>
</feature>
<proteinExistence type="predicted"/>
<dbReference type="Pfam" id="PF06479">
    <property type="entry name" value="Ribonuc_2-5A"/>
    <property type="match status" value="1"/>
</dbReference>
<keyword evidence="1" id="KW-0547">Nucleotide-binding</keyword>
<evidence type="ECO:0000313" key="4">
    <source>
        <dbReference type="EMBL" id="KNC46624.1"/>
    </source>
</evidence>
<dbReference type="GO" id="GO:0004540">
    <property type="term" value="F:RNA nuclease activity"/>
    <property type="evidence" value="ECO:0007669"/>
    <property type="project" value="InterPro"/>
</dbReference>
<keyword evidence="2" id="KW-0067">ATP-binding</keyword>
<protein>
    <recommendedName>
        <fullName evidence="3">KEN domain-containing protein</fullName>
    </recommendedName>
</protein>
<name>A0A0L0D2V0_THETB</name>
<dbReference type="InterPro" id="IPR010513">
    <property type="entry name" value="KEN_dom"/>
</dbReference>
<reference evidence="4 5" key="1">
    <citation type="submission" date="2010-05" db="EMBL/GenBank/DDBJ databases">
        <title>The Genome Sequence of Thecamonas trahens ATCC 50062.</title>
        <authorList>
            <consortium name="The Broad Institute Genome Sequencing Platform"/>
            <person name="Russ C."/>
            <person name="Cuomo C."/>
            <person name="Shea T."/>
            <person name="Young S.K."/>
            <person name="Zeng Q."/>
            <person name="Koehrsen M."/>
            <person name="Haas B."/>
            <person name="Borodovsky M."/>
            <person name="Guigo R."/>
            <person name="Alvarado L."/>
            <person name="Berlin A."/>
            <person name="Bochicchio J."/>
            <person name="Borenstein D."/>
            <person name="Chapman S."/>
            <person name="Chen Z."/>
            <person name="Freedman E."/>
            <person name="Gellesch M."/>
            <person name="Goldberg J."/>
            <person name="Griggs A."/>
            <person name="Gujja S."/>
            <person name="Heilman E."/>
            <person name="Heiman D."/>
            <person name="Hepburn T."/>
            <person name="Howarth C."/>
            <person name="Jen D."/>
            <person name="Larson L."/>
            <person name="Mehta T."/>
            <person name="Park D."/>
            <person name="Pearson M."/>
            <person name="Roberts A."/>
            <person name="Saif S."/>
            <person name="Shenoy N."/>
            <person name="Sisk P."/>
            <person name="Stolte C."/>
            <person name="Sykes S."/>
            <person name="Thomson T."/>
            <person name="Walk T."/>
            <person name="White J."/>
            <person name="Yandava C."/>
            <person name="Burger G."/>
            <person name="Gray M.W."/>
            <person name="Holland P.W.H."/>
            <person name="King N."/>
            <person name="Lang F.B.F."/>
            <person name="Roger A.J."/>
            <person name="Ruiz-Trillo I."/>
            <person name="Lander E."/>
            <person name="Nusbaum C."/>
        </authorList>
    </citation>
    <scope>NUCLEOTIDE SEQUENCE [LARGE SCALE GENOMIC DNA]</scope>
    <source>
        <strain evidence="4 5">ATCC 50062</strain>
    </source>
</reference>
<dbReference type="GO" id="GO:0006397">
    <property type="term" value="P:mRNA processing"/>
    <property type="evidence" value="ECO:0007669"/>
    <property type="project" value="InterPro"/>
</dbReference>
<dbReference type="Gene3D" id="1.20.1440.180">
    <property type="entry name" value="KEN domain"/>
    <property type="match status" value="1"/>
</dbReference>
<dbReference type="AlphaFoldDB" id="A0A0L0D2V0"/>
<dbReference type="GO" id="GO:0005524">
    <property type="term" value="F:ATP binding"/>
    <property type="evidence" value="ECO:0007669"/>
    <property type="project" value="UniProtKB-KW"/>
</dbReference>
<evidence type="ECO:0000313" key="5">
    <source>
        <dbReference type="Proteomes" id="UP000054408"/>
    </source>
</evidence>
<dbReference type="InterPro" id="IPR038357">
    <property type="entry name" value="KEN_sf"/>
</dbReference>
<dbReference type="STRING" id="461836.A0A0L0D2V0"/>
<dbReference type="EMBL" id="GL349443">
    <property type="protein sequence ID" value="KNC46624.1"/>
    <property type="molecule type" value="Genomic_DNA"/>
</dbReference>
<organism evidence="4 5">
    <name type="scientific">Thecamonas trahens ATCC 50062</name>
    <dbReference type="NCBI Taxonomy" id="461836"/>
    <lineage>
        <taxon>Eukaryota</taxon>
        <taxon>Apusozoa</taxon>
        <taxon>Apusomonadida</taxon>
        <taxon>Apusomonadidae</taxon>
        <taxon>Thecamonas</taxon>
    </lineage>
</organism>
<evidence type="ECO:0000259" key="3">
    <source>
        <dbReference type="Pfam" id="PF06479"/>
    </source>
</evidence>
<dbReference type="GeneID" id="25562696"/>
<evidence type="ECO:0000256" key="1">
    <source>
        <dbReference type="ARBA" id="ARBA00022741"/>
    </source>
</evidence>
<keyword evidence="5" id="KW-1185">Reference proteome</keyword>
<accession>A0A0L0D2V0</accession>
<evidence type="ECO:0000256" key="2">
    <source>
        <dbReference type="ARBA" id="ARBA00022840"/>
    </source>
</evidence>
<dbReference type="RefSeq" id="XP_013760397.1">
    <property type="nucleotide sequence ID" value="XM_013904943.1"/>
</dbReference>